<dbReference type="GO" id="GO:0005509">
    <property type="term" value="F:calcium ion binding"/>
    <property type="evidence" value="ECO:0007669"/>
    <property type="project" value="InterPro"/>
</dbReference>
<dbReference type="GO" id="GO:0050819">
    <property type="term" value="P:negative regulation of coagulation"/>
    <property type="evidence" value="ECO:0007669"/>
    <property type="project" value="InterPro"/>
</dbReference>
<dbReference type="FunFam" id="1.10.220.10:FF:000001">
    <property type="entry name" value="Annexin"/>
    <property type="match status" value="1"/>
</dbReference>
<dbReference type="SMART" id="SM00335">
    <property type="entry name" value="ANX"/>
    <property type="match status" value="7"/>
</dbReference>
<dbReference type="Ensembl" id="ENSDCDT00010004264.1">
    <property type="protein sequence ID" value="ENSDCDP00010004110.1"/>
    <property type="gene ID" value="ENSDCDG00010001652.1"/>
</dbReference>
<dbReference type="FunFam" id="1.10.220.10:FF:000002">
    <property type="entry name" value="Annexin"/>
    <property type="match status" value="1"/>
</dbReference>
<dbReference type="FunFam" id="1.10.220.10:FF:000003">
    <property type="entry name" value="Annexin"/>
    <property type="match status" value="1"/>
</dbReference>
<evidence type="ECO:0000256" key="3">
    <source>
        <dbReference type="ARBA" id="ARBA00022837"/>
    </source>
</evidence>
<sequence>MNCVCFSHSYFQAFRGTVKPYGAFNANDDANALQKAMKGLGTDEDTIMKLLTARSNVQRQQIKAAYKTLFGKDLVDHLKSELGGKFESLIVGLMTAPIAYDAELLRHAIKGAGTDEKVLIEILASRTPDQVKEIIATYKNMYDHDLEHDVTGDTGGHFRRMLVILLQASRQQGVQEGTIESDAKALFAAGEQKFGTDEEQFITILGNRSAAHLQRVFAAYMKLSGFEIEESIQRETSGSLEKILLAVVKCARSVPAYFAECLYHSMKGAGTDDETLIRIMVTRSEVDMLDIRKEFRRMFATSLHAMIKGDTAGDYRKSLVVFYEEHLCNPAMSFYVTDMLLLTVHSLGTVKPYGAFNANDDANALQKAMKGLGTDEDTIMKLLTARSNVQRQQIKAAYKTLFGKDLVDHLKSELGGKFESLIVGLMTAPIAYDAELLRHAIKGAGTDEKVLIEILASRTPDQVKEIIATYKNSRTGCFHSAHLKFVFPLVFAAYMKLSGFEIEESIQRETSGSLEKILLAVGKKHTHTKTIFSPNDNLDFILSYSGTDDETLIRIMVTRSEVDMLDIRKEFRRMFATSLHAMIKGDTSGDYRKCLLLLCGGED</sequence>
<dbReference type="InterPro" id="IPR018502">
    <property type="entry name" value="Annexin_repeat"/>
</dbReference>
<reference evidence="7" key="3">
    <citation type="submission" date="2025-09" db="UniProtKB">
        <authorList>
            <consortium name="Ensembl"/>
        </authorList>
    </citation>
    <scope>IDENTIFICATION</scope>
</reference>
<keyword evidence="4 6" id="KW-0041">Annexin</keyword>
<dbReference type="InterPro" id="IPR018252">
    <property type="entry name" value="Annexin_repeat_CS"/>
</dbReference>
<evidence type="ECO:0000256" key="5">
    <source>
        <dbReference type="ARBA" id="ARBA00023302"/>
    </source>
</evidence>
<dbReference type="InterPro" id="IPR001464">
    <property type="entry name" value="Annexin"/>
</dbReference>
<dbReference type="SUPFAM" id="SSF47874">
    <property type="entry name" value="Annexin"/>
    <property type="match status" value="2"/>
</dbReference>
<dbReference type="PANTHER" id="PTHR10502">
    <property type="entry name" value="ANNEXIN"/>
    <property type="match status" value="1"/>
</dbReference>
<comment type="domain">
    <text evidence="6">A pair of annexin repeats may form one binding site for calcium and phospholipid.</text>
</comment>
<dbReference type="InterPro" id="IPR002392">
    <property type="entry name" value="ANX5"/>
</dbReference>
<dbReference type="Gene3D" id="1.10.220.10">
    <property type="entry name" value="Annexin"/>
    <property type="match status" value="7"/>
</dbReference>
<dbReference type="GeneTree" id="ENSGT00940000155988"/>
<organism evidence="7 8">
    <name type="scientific">Denticeps clupeoides</name>
    <name type="common">denticle herring</name>
    <dbReference type="NCBI Taxonomy" id="299321"/>
    <lineage>
        <taxon>Eukaryota</taxon>
        <taxon>Metazoa</taxon>
        <taxon>Chordata</taxon>
        <taxon>Craniata</taxon>
        <taxon>Vertebrata</taxon>
        <taxon>Euteleostomi</taxon>
        <taxon>Actinopterygii</taxon>
        <taxon>Neopterygii</taxon>
        <taxon>Teleostei</taxon>
        <taxon>Clupei</taxon>
        <taxon>Clupeiformes</taxon>
        <taxon>Denticipitoidei</taxon>
        <taxon>Denticipitidae</taxon>
        <taxon>Denticeps</taxon>
    </lineage>
</organism>
<dbReference type="Proteomes" id="UP000694580">
    <property type="component" value="Chromosome 4"/>
</dbReference>
<dbReference type="PRINTS" id="PR00201">
    <property type="entry name" value="ANNEXINV"/>
</dbReference>
<dbReference type="FunFam" id="1.10.220.10:FF:000004">
    <property type="entry name" value="Annexin"/>
    <property type="match status" value="2"/>
</dbReference>
<keyword evidence="3 6" id="KW-0106">Calcium</keyword>
<dbReference type="PROSITE" id="PS51897">
    <property type="entry name" value="ANNEXIN_2"/>
    <property type="match status" value="7"/>
</dbReference>
<evidence type="ECO:0000256" key="4">
    <source>
        <dbReference type="ARBA" id="ARBA00023216"/>
    </source>
</evidence>
<evidence type="ECO:0000256" key="2">
    <source>
        <dbReference type="ARBA" id="ARBA00022737"/>
    </source>
</evidence>
<keyword evidence="5 6" id="KW-0111">Calcium/phospholipid-binding</keyword>
<dbReference type="PANTHER" id="PTHR10502:SF26">
    <property type="entry name" value="ANNEXIN A5"/>
    <property type="match status" value="1"/>
</dbReference>
<dbReference type="GO" id="GO:0005886">
    <property type="term" value="C:plasma membrane"/>
    <property type="evidence" value="ECO:0007669"/>
    <property type="project" value="TreeGrafter"/>
</dbReference>
<protein>
    <recommendedName>
        <fullName evidence="6">Annexin</fullName>
    </recommendedName>
</protein>
<dbReference type="FunFam" id="1.10.220.10:FF:000022">
    <property type="entry name" value="Annexin A5"/>
    <property type="match status" value="1"/>
</dbReference>
<reference evidence="7 8" key="1">
    <citation type="submission" date="2020-06" db="EMBL/GenBank/DDBJ databases">
        <authorList>
            <consortium name="Wellcome Sanger Institute Data Sharing"/>
        </authorList>
    </citation>
    <scope>NUCLEOTIDE SEQUENCE [LARGE SCALE GENOMIC DNA]</scope>
</reference>
<evidence type="ECO:0000313" key="7">
    <source>
        <dbReference type="Ensembl" id="ENSDCDP00010004110.1"/>
    </source>
</evidence>
<dbReference type="InterPro" id="IPR037104">
    <property type="entry name" value="Annexin_sf"/>
</dbReference>
<dbReference type="GO" id="GO:0005634">
    <property type="term" value="C:nucleus"/>
    <property type="evidence" value="ECO:0007669"/>
    <property type="project" value="TreeGrafter"/>
</dbReference>
<evidence type="ECO:0000313" key="8">
    <source>
        <dbReference type="Proteomes" id="UP000694580"/>
    </source>
</evidence>
<evidence type="ECO:0000256" key="1">
    <source>
        <dbReference type="ARBA" id="ARBA00007831"/>
    </source>
</evidence>
<dbReference type="GO" id="GO:0012506">
    <property type="term" value="C:vesicle membrane"/>
    <property type="evidence" value="ECO:0007669"/>
    <property type="project" value="TreeGrafter"/>
</dbReference>
<dbReference type="PRINTS" id="PR00196">
    <property type="entry name" value="ANNEXIN"/>
</dbReference>
<dbReference type="GO" id="GO:0005544">
    <property type="term" value="F:calcium-dependent phospholipid binding"/>
    <property type="evidence" value="ECO:0007669"/>
    <property type="project" value="UniProtKB-KW"/>
</dbReference>
<keyword evidence="2 6" id="KW-0677">Repeat</keyword>
<dbReference type="Pfam" id="PF00191">
    <property type="entry name" value="Annexin"/>
    <property type="match status" value="8"/>
</dbReference>
<evidence type="ECO:0000256" key="6">
    <source>
        <dbReference type="RuleBase" id="RU003540"/>
    </source>
</evidence>
<dbReference type="AlphaFoldDB" id="A0AAY4A7W5"/>
<proteinExistence type="inferred from homology"/>
<dbReference type="PROSITE" id="PS00223">
    <property type="entry name" value="ANNEXIN_1"/>
    <property type="match status" value="5"/>
</dbReference>
<dbReference type="GO" id="GO:0001786">
    <property type="term" value="F:phosphatidylserine binding"/>
    <property type="evidence" value="ECO:0007669"/>
    <property type="project" value="TreeGrafter"/>
</dbReference>
<name>A0AAY4A7W5_9TELE</name>
<accession>A0AAY4A7W5</accession>
<keyword evidence="8" id="KW-1185">Reference proteome</keyword>
<dbReference type="GO" id="GO:0005737">
    <property type="term" value="C:cytoplasm"/>
    <property type="evidence" value="ECO:0007669"/>
    <property type="project" value="TreeGrafter"/>
</dbReference>
<reference evidence="7" key="2">
    <citation type="submission" date="2025-08" db="UniProtKB">
        <authorList>
            <consortium name="Ensembl"/>
        </authorList>
    </citation>
    <scope>IDENTIFICATION</scope>
</reference>
<comment type="similarity">
    <text evidence="1 6">Belongs to the annexin family.</text>
</comment>